<proteinExistence type="predicted"/>
<evidence type="ECO:0000256" key="1">
    <source>
        <dbReference type="SAM" id="MobiDB-lite"/>
    </source>
</evidence>
<dbReference type="EMBL" id="CAAALY010026063">
    <property type="protein sequence ID" value="VEL15821.1"/>
    <property type="molecule type" value="Genomic_DNA"/>
</dbReference>
<reference evidence="2" key="1">
    <citation type="submission" date="2018-11" db="EMBL/GenBank/DDBJ databases">
        <authorList>
            <consortium name="Pathogen Informatics"/>
        </authorList>
    </citation>
    <scope>NUCLEOTIDE SEQUENCE</scope>
</reference>
<gene>
    <name evidence="2" type="ORF">PXEA_LOCUS9261</name>
</gene>
<organism evidence="2 3">
    <name type="scientific">Protopolystoma xenopodis</name>
    <dbReference type="NCBI Taxonomy" id="117903"/>
    <lineage>
        <taxon>Eukaryota</taxon>
        <taxon>Metazoa</taxon>
        <taxon>Spiralia</taxon>
        <taxon>Lophotrochozoa</taxon>
        <taxon>Platyhelminthes</taxon>
        <taxon>Monogenea</taxon>
        <taxon>Polyopisthocotylea</taxon>
        <taxon>Polystomatidea</taxon>
        <taxon>Polystomatidae</taxon>
        <taxon>Protopolystoma</taxon>
    </lineage>
</organism>
<dbReference type="Proteomes" id="UP000784294">
    <property type="component" value="Unassembled WGS sequence"/>
</dbReference>
<dbReference type="AlphaFoldDB" id="A0A448WN58"/>
<protein>
    <submittedName>
        <fullName evidence="2">Uncharacterized protein</fullName>
    </submittedName>
</protein>
<sequence length="186" mass="20226">MLAKRLGMYHVYGPTLEMIMHTMDSGQVHPFYLLFQSGPSTTSIVNFPPPLSPIIPNSNIPIPCPESPICSTTPNSFRSLLGVSASQLADLSPWHDSIQVGQTNESSPCKSSSVDMDQSSNICLDDDEQDNKASDIISSESHAGKKRTRIMDESEAGRIMSTPSLLALTPEQSTAARKENSVLELF</sequence>
<evidence type="ECO:0000313" key="3">
    <source>
        <dbReference type="Proteomes" id="UP000784294"/>
    </source>
</evidence>
<accession>A0A448WN58</accession>
<name>A0A448WN58_9PLAT</name>
<feature type="compositionally biased region" description="Polar residues" evidence="1">
    <location>
        <begin position="99"/>
        <end position="122"/>
    </location>
</feature>
<keyword evidence="3" id="KW-1185">Reference proteome</keyword>
<evidence type="ECO:0000313" key="2">
    <source>
        <dbReference type="EMBL" id="VEL15821.1"/>
    </source>
</evidence>
<feature type="region of interest" description="Disordered" evidence="1">
    <location>
        <begin position="99"/>
        <end position="164"/>
    </location>
</feature>
<comment type="caution">
    <text evidence="2">The sequence shown here is derived from an EMBL/GenBank/DDBJ whole genome shotgun (WGS) entry which is preliminary data.</text>
</comment>